<name>A0ABP7Y9I0_9FLAO</name>
<accession>A0ABP7Y9I0</accession>
<comment type="caution">
    <text evidence="1">The sequence shown here is derived from an EMBL/GenBank/DDBJ whole genome shotgun (WGS) entry which is preliminary data.</text>
</comment>
<organism evidence="1 2">
    <name type="scientific">Flavobacterium chungbukense</name>
    <dbReference type="NCBI Taxonomy" id="877464"/>
    <lineage>
        <taxon>Bacteria</taxon>
        <taxon>Pseudomonadati</taxon>
        <taxon>Bacteroidota</taxon>
        <taxon>Flavobacteriia</taxon>
        <taxon>Flavobacteriales</taxon>
        <taxon>Flavobacteriaceae</taxon>
        <taxon>Flavobacterium</taxon>
    </lineage>
</organism>
<evidence type="ECO:0000313" key="2">
    <source>
        <dbReference type="Proteomes" id="UP001501333"/>
    </source>
</evidence>
<proteinExistence type="predicted"/>
<keyword evidence="2" id="KW-1185">Reference proteome</keyword>
<gene>
    <name evidence="1" type="ORF">GCM10022250_25880</name>
</gene>
<evidence type="ECO:0000313" key="1">
    <source>
        <dbReference type="EMBL" id="GAA4132762.1"/>
    </source>
</evidence>
<dbReference type="EMBL" id="BAABAO010000010">
    <property type="protein sequence ID" value="GAA4132762.1"/>
    <property type="molecule type" value="Genomic_DNA"/>
</dbReference>
<dbReference type="Proteomes" id="UP001501333">
    <property type="component" value="Unassembled WGS sequence"/>
</dbReference>
<protein>
    <submittedName>
        <fullName evidence="1">Uncharacterized protein</fullName>
    </submittedName>
</protein>
<sequence length="216" mass="25326">MIVKNIFILLVTFYYSLTYAQKDTTKTLNKTDSFSVINQYLNSKIKDKTSEIIVISEKLNPNVTLKIFEGQFPRPENEKSDYNVLYGGATRPLFNDRAFKIMKNNFYDSKKYILPDITDKLWTKTDLEFDKIKFISYVRFAANSNNADDVEINNLPNFLPVFGISEPIIYDKKYLVFQFHVTRTPFFGFSNSKVIVMKKAKNKWIVVQEISNYELH</sequence>
<reference evidence="2" key="1">
    <citation type="journal article" date="2019" name="Int. J. Syst. Evol. Microbiol.">
        <title>The Global Catalogue of Microorganisms (GCM) 10K type strain sequencing project: providing services to taxonomists for standard genome sequencing and annotation.</title>
        <authorList>
            <consortium name="The Broad Institute Genomics Platform"/>
            <consortium name="The Broad Institute Genome Sequencing Center for Infectious Disease"/>
            <person name="Wu L."/>
            <person name="Ma J."/>
        </authorList>
    </citation>
    <scope>NUCLEOTIDE SEQUENCE [LARGE SCALE GENOMIC DNA]</scope>
    <source>
        <strain evidence="2">JCM 17386</strain>
    </source>
</reference>